<dbReference type="GO" id="GO:0016208">
    <property type="term" value="F:AMP binding"/>
    <property type="evidence" value="ECO:0007669"/>
    <property type="project" value="TreeGrafter"/>
</dbReference>
<dbReference type="PROSITE" id="PS51371">
    <property type="entry name" value="CBS"/>
    <property type="match status" value="1"/>
</dbReference>
<feature type="domain" description="CBS" evidence="6">
    <location>
        <begin position="21"/>
        <end position="75"/>
    </location>
</feature>
<dbReference type="SMART" id="SM00116">
    <property type="entry name" value="CBS"/>
    <property type="match status" value="1"/>
</dbReference>
<evidence type="ECO:0000256" key="1">
    <source>
        <dbReference type="ARBA" id="ARBA00006750"/>
    </source>
</evidence>
<dbReference type="EMBL" id="UZAE01012781">
    <property type="protein sequence ID" value="VDO06624.1"/>
    <property type="molecule type" value="Genomic_DNA"/>
</dbReference>
<dbReference type="Pfam" id="PF00571">
    <property type="entry name" value="CBS"/>
    <property type="match status" value="1"/>
</dbReference>
<dbReference type="GO" id="GO:0031588">
    <property type="term" value="C:nucleotide-activated protein kinase complex"/>
    <property type="evidence" value="ECO:0007669"/>
    <property type="project" value="TreeGrafter"/>
</dbReference>
<dbReference type="InterPro" id="IPR000644">
    <property type="entry name" value="CBS_dom"/>
</dbReference>
<keyword evidence="3 5" id="KW-0129">CBS domain</keyword>
<reference evidence="9" key="1">
    <citation type="submission" date="2017-02" db="UniProtKB">
        <authorList>
            <consortium name="WormBaseParasite"/>
        </authorList>
    </citation>
    <scope>IDENTIFICATION</scope>
</reference>
<evidence type="ECO:0000256" key="4">
    <source>
        <dbReference type="ARBA" id="ARBA00025878"/>
    </source>
</evidence>
<dbReference type="InterPro" id="IPR046342">
    <property type="entry name" value="CBS_dom_sf"/>
</dbReference>
<dbReference type="GO" id="GO:0019887">
    <property type="term" value="F:protein kinase regulator activity"/>
    <property type="evidence" value="ECO:0007669"/>
    <property type="project" value="TreeGrafter"/>
</dbReference>
<protein>
    <submittedName>
        <fullName evidence="9">5'-AMP-activated protein kinase subunit gamma-1</fullName>
    </submittedName>
</protein>
<evidence type="ECO:0000256" key="5">
    <source>
        <dbReference type="PROSITE-ProRule" id="PRU00703"/>
    </source>
</evidence>
<dbReference type="WBParaSite" id="HNAJ_0000987301-mRNA-1">
    <property type="protein sequence ID" value="HNAJ_0000987301-mRNA-1"/>
    <property type="gene ID" value="HNAJ_0000987301"/>
</dbReference>
<evidence type="ECO:0000256" key="3">
    <source>
        <dbReference type="ARBA" id="ARBA00023122"/>
    </source>
</evidence>
<dbReference type="GO" id="GO:0019901">
    <property type="term" value="F:protein kinase binding"/>
    <property type="evidence" value="ECO:0007669"/>
    <property type="project" value="TreeGrafter"/>
</dbReference>
<comment type="subunit">
    <text evidence="4">AMPK is a heterotrimer of an alpha catalytic subunit (PRKAA1 or PRKAA2), a beta (PRKAB1 or PRKAB2) and a gamma non-catalytic subunits (PRKAG1, PRKAG2 or PRKAG3). Interacts with FNIP1 and FNIP2.</text>
</comment>
<gene>
    <name evidence="7" type="ORF">HNAJ_LOCUS9868</name>
</gene>
<accession>A0A0R3TQP5</accession>
<reference evidence="7 8" key="2">
    <citation type="submission" date="2018-11" db="EMBL/GenBank/DDBJ databases">
        <authorList>
            <consortium name="Pathogen Informatics"/>
        </authorList>
    </citation>
    <scope>NUCLEOTIDE SEQUENCE [LARGE SCALE GENOMIC DNA]</scope>
</reference>
<keyword evidence="8" id="KW-1185">Reference proteome</keyword>
<evidence type="ECO:0000313" key="8">
    <source>
        <dbReference type="Proteomes" id="UP000278807"/>
    </source>
</evidence>
<name>A0A0R3TQP5_RODNA</name>
<dbReference type="SUPFAM" id="SSF54631">
    <property type="entry name" value="CBS-domain pair"/>
    <property type="match status" value="1"/>
</dbReference>
<dbReference type="GO" id="GO:0005634">
    <property type="term" value="C:nucleus"/>
    <property type="evidence" value="ECO:0007669"/>
    <property type="project" value="TreeGrafter"/>
</dbReference>
<evidence type="ECO:0000313" key="7">
    <source>
        <dbReference type="EMBL" id="VDO06624.1"/>
    </source>
</evidence>
<evidence type="ECO:0000256" key="2">
    <source>
        <dbReference type="ARBA" id="ARBA00022737"/>
    </source>
</evidence>
<dbReference type="PANTHER" id="PTHR13780:SF35">
    <property type="entry name" value="LD22662P"/>
    <property type="match status" value="1"/>
</dbReference>
<dbReference type="InterPro" id="IPR050511">
    <property type="entry name" value="AMPK_gamma/SDS23_families"/>
</dbReference>
<comment type="similarity">
    <text evidence="1">Belongs to the 5'-AMP-activated protein kinase gamma subunit family.</text>
</comment>
<organism evidence="9">
    <name type="scientific">Rodentolepis nana</name>
    <name type="common">Dwarf tapeworm</name>
    <name type="synonym">Hymenolepis nana</name>
    <dbReference type="NCBI Taxonomy" id="102285"/>
    <lineage>
        <taxon>Eukaryota</taxon>
        <taxon>Metazoa</taxon>
        <taxon>Spiralia</taxon>
        <taxon>Lophotrochozoa</taxon>
        <taxon>Platyhelminthes</taxon>
        <taxon>Cestoda</taxon>
        <taxon>Eucestoda</taxon>
        <taxon>Cyclophyllidea</taxon>
        <taxon>Hymenolepididae</taxon>
        <taxon>Rodentolepis</taxon>
    </lineage>
</organism>
<dbReference type="GO" id="GO:0005737">
    <property type="term" value="C:cytoplasm"/>
    <property type="evidence" value="ECO:0007669"/>
    <property type="project" value="TreeGrafter"/>
</dbReference>
<dbReference type="AlphaFoldDB" id="A0A0R3TQP5"/>
<dbReference type="Proteomes" id="UP000278807">
    <property type="component" value="Unassembled WGS sequence"/>
</dbReference>
<dbReference type="PANTHER" id="PTHR13780">
    <property type="entry name" value="AMP-ACTIVATED PROTEIN KINASE, GAMMA REGULATORY SUBUNIT"/>
    <property type="match status" value="1"/>
</dbReference>
<dbReference type="OrthoDB" id="449052at2759"/>
<evidence type="ECO:0000313" key="9">
    <source>
        <dbReference type="WBParaSite" id="HNAJ_0000987301-mRNA-1"/>
    </source>
</evidence>
<dbReference type="Gene3D" id="3.10.580.10">
    <property type="entry name" value="CBS-domain"/>
    <property type="match status" value="1"/>
</dbReference>
<keyword evidence="2" id="KW-0677">Repeat</keyword>
<proteinExistence type="inferred from homology"/>
<sequence length="75" mass="8357">MGKLPTPDFMAKKLQDLPIGTMENVVCVGTDWPLHRVLTVFIENRVSALPVVDENNCLVDIYAKFDVIKVVVNEG</sequence>
<evidence type="ECO:0000259" key="6">
    <source>
        <dbReference type="PROSITE" id="PS51371"/>
    </source>
</evidence>
<dbReference type="STRING" id="102285.A0A0R3TQP5"/>